<keyword evidence="3" id="KW-0677">Repeat</keyword>
<evidence type="ECO:0000256" key="5">
    <source>
        <dbReference type="PROSITE-ProRule" id="PRU00459"/>
    </source>
</evidence>
<dbReference type="Gene3D" id="2.30.30.140">
    <property type="match status" value="4"/>
</dbReference>
<dbReference type="InterPro" id="IPR004092">
    <property type="entry name" value="Mbt"/>
</dbReference>
<dbReference type="PANTHER" id="PTHR12247:SF129">
    <property type="entry name" value="SOP-2-RELATED PROTEIN 3"/>
    <property type="match status" value="1"/>
</dbReference>
<dbReference type="Gene3D" id="3.90.1150.190">
    <property type="entry name" value="SLED domain"/>
    <property type="match status" value="1"/>
</dbReference>
<dbReference type="CDD" id="cd20096">
    <property type="entry name" value="MBT_SFMBT_rpt4"/>
    <property type="match status" value="1"/>
</dbReference>
<evidence type="ECO:0000259" key="7">
    <source>
        <dbReference type="Pfam" id="PF12140"/>
    </source>
</evidence>
<dbReference type="CDD" id="cd20094">
    <property type="entry name" value="MBT_SFMBT_rpt2"/>
    <property type="match status" value="1"/>
</dbReference>
<dbReference type="InterPro" id="IPR021987">
    <property type="entry name" value="SLED"/>
</dbReference>
<evidence type="ECO:0000256" key="4">
    <source>
        <dbReference type="ARBA" id="ARBA00023242"/>
    </source>
</evidence>
<dbReference type="PANTHER" id="PTHR12247">
    <property type="entry name" value="POLYCOMB GROUP PROTEIN"/>
    <property type="match status" value="1"/>
</dbReference>
<feature type="region of interest" description="Disordered" evidence="6">
    <location>
        <begin position="503"/>
        <end position="545"/>
    </location>
</feature>
<dbReference type="GO" id="GO:0003682">
    <property type="term" value="F:chromatin binding"/>
    <property type="evidence" value="ECO:0007669"/>
    <property type="project" value="TreeGrafter"/>
</dbReference>
<feature type="repeat" description="MBT" evidence="5">
    <location>
        <begin position="522"/>
        <end position="639"/>
    </location>
</feature>
<evidence type="ECO:0000256" key="3">
    <source>
        <dbReference type="ARBA" id="ARBA00022737"/>
    </source>
</evidence>
<dbReference type="GO" id="GO:0003714">
    <property type="term" value="F:transcription corepressor activity"/>
    <property type="evidence" value="ECO:0007669"/>
    <property type="project" value="InterPro"/>
</dbReference>
<accession>A0A4Z2CS77</accession>
<dbReference type="Gene3D" id="1.10.150.50">
    <property type="entry name" value="Transcription Factor, Ets-1"/>
    <property type="match status" value="1"/>
</dbReference>
<keyword evidence="2" id="KW-0678">Repressor</keyword>
<dbReference type="CDD" id="cd09581">
    <property type="entry name" value="SAM_Scm-like-4MBT1_2"/>
    <property type="match status" value="1"/>
</dbReference>
<dbReference type="CDD" id="cd20095">
    <property type="entry name" value="MBT_SFMBT_rpt3"/>
    <property type="match status" value="1"/>
</dbReference>
<dbReference type="SMART" id="SM00561">
    <property type="entry name" value="MBT"/>
    <property type="match status" value="2"/>
</dbReference>
<keyword evidence="4" id="KW-0539">Nucleus</keyword>
<dbReference type="OrthoDB" id="5800688at2759"/>
<feature type="repeat" description="MBT" evidence="5">
    <location>
        <begin position="6"/>
        <end position="138"/>
    </location>
</feature>
<feature type="compositionally biased region" description="Low complexity" evidence="6">
    <location>
        <begin position="504"/>
        <end position="520"/>
    </location>
</feature>
<dbReference type="InterPro" id="IPR050548">
    <property type="entry name" value="PcG_chromatin_remod_factors"/>
</dbReference>
<protein>
    <submittedName>
        <fullName evidence="8">Scm-like with four MBT domains protein</fullName>
    </submittedName>
</protein>
<dbReference type="AlphaFoldDB" id="A0A4Z2CS77"/>
<comment type="subcellular location">
    <subcellularLocation>
        <location evidence="1">Nucleus</location>
    </subcellularLocation>
</comment>
<dbReference type="EMBL" id="SKCS01000440">
    <property type="protein sequence ID" value="TNN07097.1"/>
    <property type="molecule type" value="Genomic_DNA"/>
</dbReference>
<name>A0A4Z2CS77_SCHJA</name>
<gene>
    <name evidence="8" type="ORF">EWB00_007963</name>
</gene>
<dbReference type="EMBL" id="SKCS01000440">
    <property type="protein sequence ID" value="TNN07098.1"/>
    <property type="molecule type" value="Genomic_DNA"/>
</dbReference>
<dbReference type="GO" id="GO:0005634">
    <property type="term" value="C:nucleus"/>
    <property type="evidence" value="ECO:0007669"/>
    <property type="project" value="UniProtKB-SubCell"/>
</dbReference>
<dbReference type="Pfam" id="PF02820">
    <property type="entry name" value="MBT"/>
    <property type="match status" value="3"/>
</dbReference>
<dbReference type="GO" id="GO:0042393">
    <property type="term" value="F:histone binding"/>
    <property type="evidence" value="ECO:0007669"/>
    <property type="project" value="InterPro"/>
</dbReference>
<comment type="caution">
    <text evidence="8">The sequence shown here is derived from an EMBL/GenBank/DDBJ whole genome shotgun (WGS) entry which is preliminary data.</text>
</comment>
<feature type="domain" description="SLED" evidence="7">
    <location>
        <begin position="697"/>
        <end position="758"/>
    </location>
</feature>
<evidence type="ECO:0000256" key="1">
    <source>
        <dbReference type="ARBA" id="ARBA00004123"/>
    </source>
</evidence>
<dbReference type="InterPro" id="IPR013761">
    <property type="entry name" value="SAM/pointed_sf"/>
</dbReference>
<feature type="region of interest" description="Disordered" evidence="6">
    <location>
        <begin position="1056"/>
        <end position="1076"/>
    </location>
</feature>
<evidence type="ECO:0000313" key="9">
    <source>
        <dbReference type="Proteomes" id="UP000311919"/>
    </source>
</evidence>
<reference evidence="8 9" key="1">
    <citation type="submission" date="2019-03" db="EMBL/GenBank/DDBJ databases">
        <title>An improved genome assembly of the fluke Schistosoma japonicum.</title>
        <authorList>
            <person name="Hu W."/>
            <person name="Luo F."/>
            <person name="Yin M."/>
            <person name="Mo X."/>
            <person name="Sun C."/>
            <person name="Wu Q."/>
            <person name="Zhu B."/>
            <person name="Xiang M."/>
            <person name="Wang J."/>
            <person name="Wang Y."/>
            <person name="Zhang T."/>
            <person name="Xu B."/>
            <person name="Zheng H."/>
            <person name="Feng Z."/>
        </authorList>
    </citation>
    <scope>NUCLEOTIDE SEQUENCE [LARGE SCALE GENOMIC DNA]</scope>
    <source>
        <strain evidence="8">HuSjv2</strain>
        <tissue evidence="8">Worms</tissue>
    </source>
</reference>
<dbReference type="InterPro" id="IPR038348">
    <property type="entry name" value="SLED_sf"/>
</dbReference>
<organism evidence="8 9">
    <name type="scientific">Schistosoma japonicum</name>
    <name type="common">Blood fluke</name>
    <dbReference type="NCBI Taxonomy" id="6182"/>
    <lineage>
        <taxon>Eukaryota</taxon>
        <taxon>Metazoa</taxon>
        <taxon>Spiralia</taxon>
        <taxon>Lophotrochozoa</taxon>
        <taxon>Platyhelminthes</taxon>
        <taxon>Trematoda</taxon>
        <taxon>Digenea</taxon>
        <taxon>Strigeidida</taxon>
        <taxon>Schistosomatoidea</taxon>
        <taxon>Schistosomatidae</taxon>
        <taxon>Schistosoma</taxon>
    </lineage>
</organism>
<proteinExistence type="predicted"/>
<feature type="repeat" description="MBT" evidence="5">
    <location>
        <begin position="280"/>
        <end position="399"/>
    </location>
</feature>
<evidence type="ECO:0000256" key="2">
    <source>
        <dbReference type="ARBA" id="ARBA00022491"/>
    </source>
</evidence>
<evidence type="ECO:0000256" key="6">
    <source>
        <dbReference type="SAM" id="MobiDB-lite"/>
    </source>
</evidence>
<dbReference type="STRING" id="6182.A0A4Z2CS77"/>
<evidence type="ECO:0000313" key="8">
    <source>
        <dbReference type="EMBL" id="TNN07097.1"/>
    </source>
</evidence>
<dbReference type="SUPFAM" id="SSF63748">
    <property type="entry name" value="Tudor/PWWP/MBT"/>
    <property type="match status" value="4"/>
</dbReference>
<dbReference type="InterPro" id="IPR037604">
    <property type="entry name" value="Scm-like-4MBT1/2_SAM"/>
</dbReference>
<dbReference type="Proteomes" id="UP000311919">
    <property type="component" value="Unassembled WGS sequence"/>
</dbReference>
<keyword evidence="9" id="KW-1185">Reference proteome</keyword>
<dbReference type="Pfam" id="PF12140">
    <property type="entry name" value="SLED"/>
    <property type="match status" value="1"/>
</dbReference>
<dbReference type="SUPFAM" id="SSF47769">
    <property type="entry name" value="SAM/Pointed domain"/>
    <property type="match status" value="1"/>
</dbReference>
<dbReference type="PROSITE" id="PS51079">
    <property type="entry name" value="MBT"/>
    <property type="match status" value="3"/>
</dbReference>
<sequence>MSSMNFNWHIYLSETGAEISPFNLFSHVTQSFESLVKKGDTLEVNSKGFSEQKESKTQNSWWPAEVVLVSGYLILLKWCVPETSVYSSETNTCSVSDTHVISHYPSKNAFWFDVRGPDWQFVRPIGWCFSKNTNWTPPSQISHLNSKENNWKNPDWISSLQSRSVCNIFFDRRCLYTFETIRVGGYFECEHDLDPTCVWPAKVLMNIGGRVLLSWFGASSKTQACDKSRKLSTFTLFYLNRRLHPLGYGKLCDLKYCPPPGYVLERAISNIDAFIRGACPATYNELSKSFDSLLLKSLFSVHNSIQPLHEFKVGWKLEAVNPLRPYFVQPATVIKVFNSQYFLVELDDLISSEGESTEDDSTGFPNVLSSKIQFVAYAGMPEIMPVNESQLRGIYLSPPPGWPINRYFTWTNYLTYLSAHNGYLTNNESSSGDMNSSNLSNQDEFKNTTVDVTLKTTIINALHCTNMSSKEIDPVTVINDLPICPAESIFKGTHAFDSVQKLENSSNSSSEQNFSSLHSSKSGWQPKENDINYNNNRTDRNESNSSNRFLLGMKLEMVPPVSICSKSHSNFDIGPALCTATVTRVEYPHLLWLLPDIPCTENDGKIADYQRRPILMDARSTDLYPVGWSEFVGHPLIPPRGYDVKESISLEVCLEKPYTDSENEETQLVESCCIPGGLRPTHELQSYNIPYIKEEMCPPIFINSRCYLGPFLCKSNLDLLPRQFGPGSVTRVMQCLITRLVRAAHKPVRVLRMFEADWATGMASVFSGRKSSSMNKKDYGTTELDFRVRSNTLHPSLQQAKKEAIEQRREAMRVVLISVRCPRRGIKIEVPVEVCCRTRAVEEYCRQVSLVFEACPHLLSLVPPPLPEESKSTMPPIVSELDTNHPFSQEPNGIIPGLSSARISSGSISSISDCPSFCNTRLRSRYFDRLPGWKRRLTAVRAFTGTFYPDNDQNRAIFGAISSHTTRSTSTLRNLNWVNKFEPQSLFKLSNCEVSNSRNNNPVNKAKRKHRNYSRNSTEHCAESISDTFDNLNNCRTKSRRSVRCKLISPASKKCHNTSNMVSKNHRASSIRGSRSHYPPVYPKCASAVDTQENVQTPSTPNLQNSMELNNLSAAPSSHCLTLSSIPNVLHNNSANSVSPVTAQLPLDHIPPVEKDIDSSLRNIPKVILPSNPMFWTPVDLASYLGSTDCREMWPWLAAEAVDGQAFMLLTLPVLHRLVGLNWNDAVRLARHVMSVKQAFLEQFSMNPHLNETFPTETR</sequence>